<dbReference type="SUPFAM" id="SSF53244">
    <property type="entry name" value="MurD-like peptide ligases, peptide-binding domain"/>
    <property type="match status" value="1"/>
</dbReference>
<evidence type="ECO:0000259" key="4">
    <source>
        <dbReference type="Pfam" id="PF01225"/>
    </source>
</evidence>
<dbReference type="InterPro" id="IPR051046">
    <property type="entry name" value="MurCDEF_CellWall_CoF430Synth"/>
</dbReference>
<keyword evidence="3" id="KW-0067">ATP-binding</keyword>
<dbReference type="PANTHER" id="PTHR43024">
    <property type="entry name" value="UDP-N-ACETYLMURAMOYL-TRIPEPTIDE--D-ALANYL-D-ALANINE LIGASE"/>
    <property type="match status" value="1"/>
</dbReference>
<dbReference type="InterPro" id="IPR000713">
    <property type="entry name" value="Mur_ligase_N"/>
</dbReference>
<accession>A0A2H0RAU4</accession>
<dbReference type="Gene3D" id="3.40.1390.10">
    <property type="entry name" value="MurE/MurF, N-terminal domain"/>
    <property type="match status" value="1"/>
</dbReference>
<dbReference type="AlphaFoldDB" id="A0A2H0RAU4"/>
<evidence type="ECO:0000259" key="5">
    <source>
        <dbReference type="Pfam" id="PF08245"/>
    </source>
</evidence>
<name>A0A2H0RAU4_UNCKA</name>
<dbReference type="InterPro" id="IPR035911">
    <property type="entry name" value="MurE/MurF_N"/>
</dbReference>
<reference evidence="6 7" key="1">
    <citation type="submission" date="2017-09" db="EMBL/GenBank/DDBJ databases">
        <title>Depth-based differentiation of microbial function through sediment-hosted aquifers and enrichment of novel symbionts in the deep terrestrial subsurface.</title>
        <authorList>
            <person name="Probst A.J."/>
            <person name="Ladd B."/>
            <person name="Jarett J.K."/>
            <person name="Geller-Mcgrath D.E."/>
            <person name="Sieber C.M."/>
            <person name="Emerson J.B."/>
            <person name="Anantharaman K."/>
            <person name="Thomas B.C."/>
            <person name="Malmstrom R."/>
            <person name="Stieglmeier M."/>
            <person name="Klingl A."/>
            <person name="Woyke T."/>
            <person name="Ryan C.M."/>
            <person name="Banfield J.F."/>
        </authorList>
    </citation>
    <scope>NUCLEOTIDE SEQUENCE [LARGE SCALE GENOMIC DNA]</scope>
    <source>
        <strain evidence="6">CG10_big_fil_rev_8_21_14_0_10_32_10</strain>
    </source>
</reference>
<dbReference type="InterPro" id="IPR036565">
    <property type="entry name" value="Mur-like_cat_sf"/>
</dbReference>
<dbReference type="Pfam" id="PF08245">
    <property type="entry name" value="Mur_ligase_M"/>
    <property type="match status" value="1"/>
</dbReference>
<protein>
    <recommendedName>
        <fullName evidence="8">Mur ligase central domain-containing protein</fullName>
    </recommendedName>
</protein>
<dbReference type="SUPFAM" id="SSF63418">
    <property type="entry name" value="MurE/MurF N-terminal domain"/>
    <property type="match status" value="1"/>
</dbReference>
<keyword evidence="2" id="KW-0547">Nucleotide-binding</keyword>
<gene>
    <name evidence="6" type="ORF">COV24_01615</name>
</gene>
<feature type="domain" description="Mur ligase N-terminal catalytic" evidence="4">
    <location>
        <begin position="3"/>
        <end position="47"/>
    </location>
</feature>
<comment type="caution">
    <text evidence="6">The sequence shown here is derived from an EMBL/GenBank/DDBJ whole genome shotgun (WGS) entry which is preliminary data.</text>
</comment>
<organism evidence="6 7">
    <name type="scientific">candidate division WWE3 bacterium CG10_big_fil_rev_8_21_14_0_10_32_10</name>
    <dbReference type="NCBI Taxonomy" id="1975090"/>
    <lineage>
        <taxon>Bacteria</taxon>
        <taxon>Katanobacteria</taxon>
    </lineage>
</organism>
<evidence type="ECO:0008006" key="8">
    <source>
        <dbReference type="Google" id="ProtNLM"/>
    </source>
</evidence>
<evidence type="ECO:0000256" key="2">
    <source>
        <dbReference type="ARBA" id="ARBA00022741"/>
    </source>
</evidence>
<dbReference type="Gene3D" id="3.40.1190.10">
    <property type="entry name" value="Mur-like, catalytic domain"/>
    <property type="match status" value="1"/>
</dbReference>
<dbReference type="GO" id="GO:0005524">
    <property type="term" value="F:ATP binding"/>
    <property type="evidence" value="ECO:0007669"/>
    <property type="project" value="UniProtKB-KW"/>
</dbReference>
<dbReference type="GO" id="GO:0016881">
    <property type="term" value="F:acid-amino acid ligase activity"/>
    <property type="evidence" value="ECO:0007669"/>
    <property type="project" value="InterPro"/>
</dbReference>
<keyword evidence="1" id="KW-0436">Ligase</keyword>
<evidence type="ECO:0000313" key="7">
    <source>
        <dbReference type="Proteomes" id="UP000230214"/>
    </source>
</evidence>
<evidence type="ECO:0000256" key="3">
    <source>
        <dbReference type="ARBA" id="ARBA00022840"/>
    </source>
</evidence>
<feature type="domain" description="Mur ligase central" evidence="5">
    <location>
        <begin position="65"/>
        <end position="195"/>
    </location>
</feature>
<dbReference type="PANTHER" id="PTHR43024:SF1">
    <property type="entry name" value="UDP-N-ACETYLMURAMOYL-TRIPEPTIDE--D-ALANYL-D-ALANINE LIGASE"/>
    <property type="match status" value="1"/>
</dbReference>
<dbReference type="Pfam" id="PF01225">
    <property type="entry name" value="Mur_ligase"/>
    <property type="match status" value="1"/>
</dbReference>
<evidence type="ECO:0000313" key="6">
    <source>
        <dbReference type="EMBL" id="PIR43652.1"/>
    </source>
</evidence>
<sequence>MKVCLDSRLVKKGEYFVPVKGDVLDGHKFIGGALKKGAAGIIEEKELYKLAEDKLKKTNPIVIGIAGSVGKSTFRTYLIQVLSEKYKVLDGFLNTKLGLATIIVNNLTNHEVFIAELGIDRLGEMKQVTDFIRPTFSVITKLEKEHLQFLGNLDNVISENLVCIKNSKNKMGYINIKDKKIVEEHIHDLNVNYFSSNDINLDIPEHENNYLGCIKMIATEKFDFTDADFKKALNFIERPKGRLNLIKGKKGSLIVDDSYNAVCDTSVIEGIKYAKNIAEKYNKNLNIILSPLRETGDTEQVQHKNVAEFLNKINTKNIYLCGEKSNLYSDCLTKPFVIFEDSSKAKISMSSSDLFYVKGSQFYRMENIVKKLMDPNLKAKDILVRQDVRWK</sequence>
<dbReference type="InterPro" id="IPR036615">
    <property type="entry name" value="Mur_ligase_C_dom_sf"/>
</dbReference>
<dbReference type="SUPFAM" id="SSF53623">
    <property type="entry name" value="MurD-like peptide ligases, catalytic domain"/>
    <property type="match status" value="1"/>
</dbReference>
<dbReference type="EMBL" id="PCXU01000014">
    <property type="protein sequence ID" value="PIR43652.1"/>
    <property type="molecule type" value="Genomic_DNA"/>
</dbReference>
<evidence type="ECO:0000256" key="1">
    <source>
        <dbReference type="ARBA" id="ARBA00022598"/>
    </source>
</evidence>
<proteinExistence type="predicted"/>
<dbReference type="Proteomes" id="UP000230214">
    <property type="component" value="Unassembled WGS sequence"/>
</dbReference>
<dbReference type="Gene3D" id="3.90.190.20">
    <property type="entry name" value="Mur ligase, C-terminal domain"/>
    <property type="match status" value="1"/>
</dbReference>
<dbReference type="InterPro" id="IPR013221">
    <property type="entry name" value="Mur_ligase_cen"/>
</dbReference>